<dbReference type="PANTHER" id="PTHR33286:SF54">
    <property type="entry name" value="BIFUNCTIONAL INHIBITOR_LIPID-TRANSFER PROTEIN_SEED STORAGE 2S ALBUMIN SUPERFAMILY PROTEIN"/>
    <property type="match status" value="1"/>
</dbReference>
<keyword evidence="1" id="KW-0732">Signal</keyword>
<reference evidence="3" key="1">
    <citation type="submission" date="2018-02" db="EMBL/GenBank/DDBJ databases">
        <authorList>
            <person name="Cohen D.B."/>
            <person name="Kent A.D."/>
        </authorList>
    </citation>
    <scope>NUCLEOTIDE SEQUENCE</scope>
</reference>
<dbReference type="Pfam" id="PF14368">
    <property type="entry name" value="LTP_2"/>
    <property type="match status" value="1"/>
</dbReference>
<protein>
    <recommendedName>
        <fullName evidence="2">Bifunctional inhibitor/plant lipid transfer protein/seed storage helical domain-containing protein</fullName>
    </recommendedName>
</protein>
<dbReference type="InterPro" id="IPR044741">
    <property type="entry name" value="NsLTP-like"/>
</dbReference>
<dbReference type="PANTHER" id="PTHR33286">
    <property type="entry name" value="BIFUNCTIONAL INHIBITOR/LIPID-TRANSFER PROTEIN/SEED STORAGE 2S ALBUMIN SUPERFAMILY PROTEIN"/>
    <property type="match status" value="1"/>
</dbReference>
<dbReference type="CDD" id="cd04660">
    <property type="entry name" value="nsLTP_like"/>
    <property type="match status" value="1"/>
</dbReference>
<dbReference type="InterPro" id="IPR016140">
    <property type="entry name" value="Bifunc_inhib/LTP/seed_store"/>
</dbReference>
<name>A0A2N9EWI1_FAGSY</name>
<accession>A0A2N9EWI1</accession>
<gene>
    <name evidence="3" type="ORF">FSB_LOCUS7077</name>
</gene>
<sequence>MAMYFNTNILLLAFFAITGILFSSNNNMVAGQTCQLGDLQGLITQCAVYVKKNVPKMQPSPECCSVVQKVDISCACQKITKEIEQMVDMEKVVFVARSCGKPLAPGTKCGSYTVPPS</sequence>
<organism evidence="3">
    <name type="scientific">Fagus sylvatica</name>
    <name type="common">Beechnut</name>
    <dbReference type="NCBI Taxonomy" id="28930"/>
    <lineage>
        <taxon>Eukaryota</taxon>
        <taxon>Viridiplantae</taxon>
        <taxon>Streptophyta</taxon>
        <taxon>Embryophyta</taxon>
        <taxon>Tracheophyta</taxon>
        <taxon>Spermatophyta</taxon>
        <taxon>Magnoliopsida</taxon>
        <taxon>eudicotyledons</taxon>
        <taxon>Gunneridae</taxon>
        <taxon>Pentapetalae</taxon>
        <taxon>rosids</taxon>
        <taxon>fabids</taxon>
        <taxon>Fagales</taxon>
        <taxon>Fagaceae</taxon>
        <taxon>Fagus</taxon>
    </lineage>
</organism>
<feature type="domain" description="Bifunctional inhibitor/plant lipid transfer protein/seed storage helical" evidence="2">
    <location>
        <begin position="25"/>
        <end position="109"/>
    </location>
</feature>
<dbReference type="Gene3D" id="1.10.110.10">
    <property type="entry name" value="Plant lipid-transfer and hydrophobic proteins"/>
    <property type="match status" value="1"/>
</dbReference>
<feature type="signal peptide" evidence="1">
    <location>
        <begin position="1"/>
        <end position="23"/>
    </location>
</feature>
<dbReference type="AlphaFoldDB" id="A0A2N9EWI1"/>
<evidence type="ECO:0000259" key="2">
    <source>
        <dbReference type="Pfam" id="PF14368"/>
    </source>
</evidence>
<evidence type="ECO:0000313" key="3">
    <source>
        <dbReference type="EMBL" id="SPC79195.1"/>
    </source>
</evidence>
<proteinExistence type="predicted"/>
<feature type="chain" id="PRO_5014634244" description="Bifunctional inhibitor/plant lipid transfer protein/seed storage helical domain-containing protein" evidence="1">
    <location>
        <begin position="24"/>
        <end position="117"/>
    </location>
</feature>
<dbReference type="SUPFAM" id="SSF47699">
    <property type="entry name" value="Bifunctional inhibitor/lipid-transfer protein/seed storage 2S albumin"/>
    <property type="match status" value="1"/>
</dbReference>
<evidence type="ECO:0000256" key="1">
    <source>
        <dbReference type="SAM" id="SignalP"/>
    </source>
</evidence>
<dbReference type="InterPro" id="IPR036312">
    <property type="entry name" value="Bifun_inhib/LTP/seed_sf"/>
</dbReference>
<dbReference type="EMBL" id="OIVN01000372">
    <property type="protein sequence ID" value="SPC79195.1"/>
    <property type="molecule type" value="Genomic_DNA"/>
</dbReference>